<dbReference type="OrthoDB" id="5402373at2"/>
<dbReference type="AlphaFoldDB" id="A0A2A9E086"/>
<dbReference type="RefSeq" id="WP_098453664.1">
    <property type="nucleotide sequence ID" value="NZ_PDJG01000001.1"/>
</dbReference>
<evidence type="ECO:0000259" key="2">
    <source>
        <dbReference type="Pfam" id="PF13690"/>
    </source>
</evidence>
<evidence type="ECO:0000256" key="1">
    <source>
        <dbReference type="ARBA" id="ARBA00022500"/>
    </source>
</evidence>
<organism evidence="3 4">
    <name type="scientific">Sanguibacter antarcticus</name>
    <dbReference type="NCBI Taxonomy" id="372484"/>
    <lineage>
        <taxon>Bacteria</taxon>
        <taxon>Bacillati</taxon>
        <taxon>Actinomycetota</taxon>
        <taxon>Actinomycetes</taxon>
        <taxon>Micrococcales</taxon>
        <taxon>Sanguibacteraceae</taxon>
        <taxon>Sanguibacter</taxon>
    </lineage>
</organism>
<dbReference type="InterPro" id="IPR028976">
    <property type="entry name" value="CheC-like_sf"/>
</dbReference>
<accession>A0A2A9E086</accession>
<proteinExistence type="predicted"/>
<comment type="caution">
    <text evidence="3">The sequence shown here is derived from an EMBL/GenBank/DDBJ whole genome shotgun (WGS) entry which is preliminary data.</text>
</comment>
<evidence type="ECO:0000313" key="3">
    <source>
        <dbReference type="EMBL" id="PFG32264.1"/>
    </source>
</evidence>
<name>A0A2A9E086_9MICO</name>
<gene>
    <name evidence="3" type="ORF">ATL42_0083</name>
</gene>
<protein>
    <submittedName>
        <fullName evidence="3">Chemotaxis phosphatase CheX-like protein</fullName>
    </submittedName>
</protein>
<sequence>MIAGTLTVDRDQILAISQDVFAAMIDGGETIVFERFGAVPEPADPIVAWVDMTIGGLGIGARAVVRTGRPVADELTRALLVMNPDEVVTPEDLADAFGEIANVVGGNVKSLLAAHAVLSLPAVASEAPAMAEHQFLQEIPLDWRGHVLVMSLWSLS</sequence>
<evidence type="ECO:0000313" key="4">
    <source>
        <dbReference type="Proteomes" id="UP000225548"/>
    </source>
</evidence>
<dbReference type="Gene3D" id="3.40.1550.10">
    <property type="entry name" value="CheC-like"/>
    <property type="match status" value="1"/>
</dbReference>
<keyword evidence="1" id="KW-0145">Chemotaxis</keyword>
<dbReference type="GO" id="GO:0006935">
    <property type="term" value="P:chemotaxis"/>
    <property type="evidence" value="ECO:0007669"/>
    <property type="project" value="UniProtKB-KW"/>
</dbReference>
<dbReference type="EMBL" id="PDJG01000001">
    <property type="protein sequence ID" value="PFG32264.1"/>
    <property type="molecule type" value="Genomic_DNA"/>
</dbReference>
<dbReference type="InterPro" id="IPR028051">
    <property type="entry name" value="CheX-like_dom"/>
</dbReference>
<dbReference type="Proteomes" id="UP000225548">
    <property type="component" value="Unassembled WGS sequence"/>
</dbReference>
<dbReference type="Pfam" id="PF13690">
    <property type="entry name" value="CheX"/>
    <property type="match status" value="1"/>
</dbReference>
<feature type="domain" description="Chemotaxis phosphatase CheX-like" evidence="2">
    <location>
        <begin position="71"/>
        <end position="129"/>
    </location>
</feature>
<dbReference type="SUPFAM" id="SSF103039">
    <property type="entry name" value="CheC-like"/>
    <property type="match status" value="1"/>
</dbReference>
<keyword evidence="4" id="KW-1185">Reference proteome</keyword>
<reference evidence="3 4" key="1">
    <citation type="submission" date="2017-10" db="EMBL/GenBank/DDBJ databases">
        <title>Sequencing the genomes of 1000 actinobacteria strains.</title>
        <authorList>
            <person name="Klenk H.-P."/>
        </authorList>
    </citation>
    <scope>NUCLEOTIDE SEQUENCE [LARGE SCALE GENOMIC DNA]</scope>
    <source>
        <strain evidence="3 4">DSM 18966</strain>
    </source>
</reference>